<dbReference type="InterPro" id="IPR011009">
    <property type="entry name" value="Kinase-like_dom_sf"/>
</dbReference>
<dbReference type="Proteomes" id="UP000521872">
    <property type="component" value="Unassembled WGS sequence"/>
</dbReference>
<dbReference type="GO" id="GO:0005524">
    <property type="term" value="F:ATP binding"/>
    <property type="evidence" value="ECO:0007669"/>
    <property type="project" value="InterPro"/>
</dbReference>
<organism evidence="2 3">
    <name type="scientific">Agrocybe pediades</name>
    <dbReference type="NCBI Taxonomy" id="84607"/>
    <lineage>
        <taxon>Eukaryota</taxon>
        <taxon>Fungi</taxon>
        <taxon>Dikarya</taxon>
        <taxon>Basidiomycota</taxon>
        <taxon>Agaricomycotina</taxon>
        <taxon>Agaricomycetes</taxon>
        <taxon>Agaricomycetidae</taxon>
        <taxon>Agaricales</taxon>
        <taxon>Agaricineae</taxon>
        <taxon>Strophariaceae</taxon>
        <taxon>Agrocybe</taxon>
    </lineage>
</organism>
<evidence type="ECO:0000313" key="3">
    <source>
        <dbReference type="Proteomes" id="UP000521872"/>
    </source>
</evidence>
<dbReference type="EMBL" id="JAACJL010000001">
    <property type="protein sequence ID" value="KAF4623059.1"/>
    <property type="molecule type" value="Genomic_DNA"/>
</dbReference>
<dbReference type="AlphaFoldDB" id="A0A8H4R405"/>
<comment type="caution">
    <text evidence="2">The sequence shown here is derived from an EMBL/GenBank/DDBJ whole genome shotgun (WGS) entry which is preliminary data.</text>
</comment>
<dbReference type="Gene3D" id="1.10.510.10">
    <property type="entry name" value="Transferase(Phosphotransferase) domain 1"/>
    <property type="match status" value="1"/>
</dbReference>
<dbReference type="GO" id="GO:0004672">
    <property type="term" value="F:protein kinase activity"/>
    <property type="evidence" value="ECO:0007669"/>
    <property type="project" value="InterPro"/>
</dbReference>
<gene>
    <name evidence="2" type="ORF">D9613_001498</name>
</gene>
<feature type="domain" description="Protein kinase" evidence="1">
    <location>
        <begin position="195"/>
        <end position="368"/>
    </location>
</feature>
<dbReference type="PROSITE" id="PS50011">
    <property type="entry name" value="PROTEIN_KINASE_DOM"/>
    <property type="match status" value="1"/>
</dbReference>
<reference evidence="2 3" key="1">
    <citation type="submission" date="2019-12" db="EMBL/GenBank/DDBJ databases">
        <authorList>
            <person name="Floudas D."/>
            <person name="Bentzer J."/>
            <person name="Ahren D."/>
            <person name="Johansson T."/>
            <person name="Persson P."/>
            <person name="Tunlid A."/>
        </authorList>
    </citation>
    <scope>NUCLEOTIDE SEQUENCE [LARGE SCALE GENOMIC DNA]</scope>
    <source>
        <strain evidence="2 3">CBS 102.39</strain>
    </source>
</reference>
<protein>
    <recommendedName>
        <fullName evidence="1">Protein kinase domain-containing protein</fullName>
    </recommendedName>
</protein>
<evidence type="ECO:0000313" key="2">
    <source>
        <dbReference type="EMBL" id="KAF4623059.1"/>
    </source>
</evidence>
<evidence type="ECO:0000259" key="1">
    <source>
        <dbReference type="PROSITE" id="PS50011"/>
    </source>
</evidence>
<accession>A0A8H4R405</accession>
<dbReference type="SUPFAM" id="SSF56112">
    <property type="entry name" value="Protein kinase-like (PK-like)"/>
    <property type="match status" value="1"/>
</dbReference>
<sequence>MKQRSSKAKKIHGVSKTSKYIVPAKGSNNDPARFRPNFKQYIQHAWARSVEEDTTFLILNCTTSATEIAAEECKKTNLASTKLSADDLEDKEIPKAKRQKTPQRRVMPGHSEEASLLVSPWDRPMLIFQKVAKLLSERNIMLVELDYGIYCSPSPSTFLRIRRPCIPDAELLSKTATEPNFRVKGRYEGHDYGLMTLRESLGSGAIGIVHPASLVLQLASGTDETFETEMVFKMTSTEFQRKQLLNEYFIYTHLSPERLRCLWSMAESHSLRDRFDWDTVQMAKCFTSEEEKTAFRSAPKDIHKARVYHGDIRAPNLLIAPDGGIRIIDFDQAKHHKFGGVTWDDQDREDLAMEHILEGKYIDQETYY</sequence>
<name>A0A8H4R405_9AGAR</name>
<keyword evidence="3" id="KW-1185">Reference proteome</keyword>
<dbReference type="InterPro" id="IPR000719">
    <property type="entry name" value="Prot_kinase_dom"/>
</dbReference>
<proteinExistence type="predicted"/>